<accession>A0A256F2H4</accession>
<dbReference type="EMBL" id="NNRL01000164">
    <property type="protein sequence ID" value="OYR09035.1"/>
    <property type="molecule type" value="Genomic_DNA"/>
</dbReference>
<evidence type="ECO:0000313" key="1">
    <source>
        <dbReference type="EMBL" id="OYR09035.1"/>
    </source>
</evidence>
<dbReference type="Proteomes" id="UP000216478">
    <property type="component" value="Unassembled WGS sequence"/>
</dbReference>
<evidence type="ECO:0000313" key="2">
    <source>
        <dbReference type="Proteomes" id="UP000216478"/>
    </source>
</evidence>
<name>A0A256F2H4_9HYPH</name>
<keyword evidence="2" id="KW-1185">Reference proteome</keyword>
<protein>
    <submittedName>
        <fullName evidence="1">Uncharacterized protein</fullName>
    </submittedName>
</protein>
<organism evidence="1 2">
    <name type="scientific">Brucella grignonensis</name>
    <dbReference type="NCBI Taxonomy" id="94627"/>
    <lineage>
        <taxon>Bacteria</taxon>
        <taxon>Pseudomonadati</taxon>
        <taxon>Pseudomonadota</taxon>
        <taxon>Alphaproteobacteria</taxon>
        <taxon>Hyphomicrobiales</taxon>
        <taxon>Brucellaceae</taxon>
        <taxon>Brucella/Ochrobactrum group</taxon>
        <taxon>Brucella</taxon>
    </lineage>
</organism>
<gene>
    <name evidence="1" type="ORF">CEV33_2760</name>
</gene>
<dbReference type="AlphaFoldDB" id="A0A256F2H4"/>
<comment type="caution">
    <text evidence="1">The sequence shown here is derived from an EMBL/GenBank/DDBJ whole genome shotgun (WGS) entry which is preliminary data.</text>
</comment>
<proteinExistence type="predicted"/>
<reference evidence="1 2" key="1">
    <citation type="submission" date="2017-07" db="EMBL/GenBank/DDBJ databases">
        <title>Phylogenetic study on the rhizospheric bacterium Ochrobactrum sp. A44.</title>
        <authorList>
            <person name="Krzyzanowska D.M."/>
            <person name="Ossowicki A."/>
            <person name="Rajewska M."/>
            <person name="Maciag T."/>
            <person name="Kaczynski Z."/>
            <person name="Czerwicka M."/>
            <person name="Jafra S."/>
        </authorList>
    </citation>
    <scope>NUCLEOTIDE SEQUENCE [LARGE SCALE GENOMIC DNA]</scope>
    <source>
        <strain evidence="1 2">OgA9a</strain>
    </source>
</reference>
<sequence>METKTRDFSPRGFGSLKERIVIGYFDLCAVNLNICHRLSKPAALAASSRCQTLLQPMGSGLPYTMLQPYSAASRRMLRL</sequence>